<gene>
    <name evidence="1" type="ORF">BN2614_LOCUS1</name>
</gene>
<keyword evidence="2" id="KW-1185">Reference proteome</keyword>
<evidence type="ECO:0000313" key="1">
    <source>
        <dbReference type="EMBL" id="VCW84032.1"/>
    </source>
</evidence>
<sequence>MLHVKFIQFKKIRLMNKSTLDLIIKKKHIQRSG</sequence>
<accession>A0A9X9LRY9</accession>
<protein>
    <submittedName>
        <fullName evidence="1">Uncharacterized protein</fullName>
    </submittedName>
</protein>
<dbReference type="EMBL" id="CYRY02013395">
    <property type="protein sequence ID" value="VCW84032.1"/>
    <property type="molecule type" value="Genomic_DNA"/>
</dbReference>
<proteinExistence type="predicted"/>
<dbReference type="AlphaFoldDB" id="A0A9X9LRY9"/>
<comment type="caution">
    <text evidence="1">The sequence shown here is derived from an EMBL/GenBank/DDBJ whole genome shotgun (WGS) entry which is preliminary data.</text>
</comment>
<name>A0A9X9LRY9_GULGU</name>
<reference evidence="1 2" key="1">
    <citation type="submission" date="2018-10" db="EMBL/GenBank/DDBJ databases">
        <authorList>
            <person name="Ekblom R."/>
            <person name="Jareborg N."/>
        </authorList>
    </citation>
    <scope>NUCLEOTIDE SEQUENCE [LARGE SCALE GENOMIC DNA]</scope>
    <source>
        <tissue evidence="1">Muscle</tissue>
    </source>
</reference>
<organism evidence="1 2">
    <name type="scientific">Gulo gulo</name>
    <name type="common">Wolverine</name>
    <name type="synonym">Gluton</name>
    <dbReference type="NCBI Taxonomy" id="48420"/>
    <lineage>
        <taxon>Eukaryota</taxon>
        <taxon>Metazoa</taxon>
        <taxon>Chordata</taxon>
        <taxon>Craniata</taxon>
        <taxon>Vertebrata</taxon>
        <taxon>Euteleostomi</taxon>
        <taxon>Mammalia</taxon>
        <taxon>Eutheria</taxon>
        <taxon>Laurasiatheria</taxon>
        <taxon>Carnivora</taxon>
        <taxon>Caniformia</taxon>
        <taxon>Musteloidea</taxon>
        <taxon>Mustelidae</taxon>
        <taxon>Guloninae</taxon>
        <taxon>Gulo</taxon>
    </lineage>
</organism>
<dbReference type="Proteomes" id="UP000269945">
    <property type="component" value="Unassembled WGS sequence"/>
</dbReference>
<evidence type="ECO:0000313" key="2">
    <source>
        <dbReference type="Proteomes" id="UP000269945"/>
    </source>
</evidence>